<keyword evidence="7" id="KW-1185">Reference proteome</keyword>
<dbReference type="EC" id="2.4.1.-" evidence="5"/>
<dbReference type="CDD" id="cd03784">
    <property type="entry name" value="GT1_Gtf-like"/>
    <property type="match status" value="1"/>
</dbReference>
<sequence>MAERKENVVMLPFMAQGHIIPFLALALHIERQKGYSITFVNTPFNINKLRSSLPKNSSIRLLEIPFSTSHHGLPPNAENTDVLPYHHVIHLLQASTSLRAPFKKLLQDLIHDHHGHKPICVIADIFFGWTVGVAKELGLFHAIFSGAGGFGLACYYSLWLNLPHRKADSLDFSLPDFEQASKIHVSQLPKNILEADHVEDPWGIFQKENLSAWVDSDGVLFNSLEEFDQLGMQYFRRKLGRPVWPIGPVLLTSESRANSSEKAELCQDWLNTKPPNSVVYVCFGSMNTISLSQMMQLAMALEASGKNFIWVIRPPIGFDINSEFRADEWLPEGFEDRMRSSRRGLLVHKWAPQVEILSHKAVSAFLSHCGWNSTLEALSHGVPLLGWPMAAEQFFNVILLEKEVGVCVEVARGKSCEVRHEDVKAKIELVMNDTDKGNEMRRKAGELRVMIKNAMKHDNVVKGSSIKAMDDFFQCCKKVNQGQQQRA</sequence>
<evidence type="ECO:0000313" key="7">
    <source>
        <dbReference type="Proteomes" id="UP001652623"/>
    </source>
</evidence>
<dbReference type="SUPFAM" id="SSF53756">
    <property type="entry name" value="UDP-Glycosyltransferase/glycogen phosphorylase"/>
    <property type="match status" value="1"/>
</dbReference>
<dbReference type="InterPro" id="IPR035595">
    <property type="entry name" value="UDP_glycos_trans_CS"/>
</dbReference>
<dbReference type="Proteomes" id="UP001652623">
    <property type="component" value="Chromosome 10"/>
</dbReference>
<evidence type="ECO:0000256" key="3">
    <source>
        <dbReference type="ARBA" id="ARBA00022679"/>
    </source>
</evidence>
<dbReference type="InParanoid" id="A0A6P3ZL51"/>
<protein>
    <recommendedName>
        <fullName evidence="5">Glycosyltransferase</fullName>
        <ecNumber evidence="5">2.4.1.-</ecNumber>
    </recommendedName>
</protein>
<evidence type="ECO:0000256" key="5">
    <source>
        <dbReference type="RuleBase" id="RU362057"/>
    </source>
</evidence>
<dbReference type="FunFam" id="3.40.50.2000:FF:000103">
    <property type="entry name" value="Glycosyltransferase"/>
    <property type="match status" value="1"/>
</dbReference>
<dbReference type="KEGG" id="zju:107412620"/>
<dbReference type="GO" id="GO:0035251">
    <property type="term" value="F:UDP-glucosyltransferase activity"/>
    <property type="evidence" value="ECO:0007669"/>
    <property type="project" value="TreeGrafter"/>
</dbReference>
<dbReference type="InterPro" id="IPR002213">
    <property type="entry name" value="UDP_glucos_trans"/>
</dbReference>
<evidence type="ECO:0000256" key="2">
    <source>
        <dbReference type="ARBA" id="ARBA00022676"/>
    </source>
</evidence>
<keyword evidence="3 4" id="KW-0808">Transferase</keyword>
<gene>
    <name evidence="8" type="primary">LOC107412620</name>
</gene>
<dbReference type="Pfam" id="PF00201">
    <property type="entry name" value="UDPGT"/>
    <property type="match status" value="1"/>
</dbReference>
<proteinExistence type="inferred from homology"/>
<comment type="similarity">
    <text evidence="1 4">Belongs to the UDP-glycosyltransferase family.</text>
</comment>
<reference evidence="8" key="1">
    <citation type="submission" date="2025-08" db="UniProtKB">
        <authorList>
            <consortium name="RefSeq"/>
        </authorList>
    </citation>
    <scope>IDENTIFICATION</scope>
    <source>
        <tissue evidence="8">Seedling</tissue>
    </source>
</reference>
<feature type="domain" description="Glycosyltransferase N-terminal" evidence="6">
    <location>
        <begin position="8"/>
        <end position="137"/>
    </location>
</feature>
<dbReference type="PANTHER" id="PTHR48047">
    <property type="entry name" value="GLYCOSYLTRANSFERASE"/>
    <property type="match status" value="1"/>
</dbReference>
<evidence type="ECO:0000256" key="4">
    <source>
        <dbReference type="RuleBase" id="RU003718"/>
    </source>
</evidence>
<evidence type="ECO:0000256" key="1">
    <source>
        <dbReference type="ARBA" id="ARBA00009995"/>
    </source>
</evidence>
<keyword evidence="2 4" id="KW-0328">Glycosyltransferase</keyword>
<dbReference type="AlphaFoldDB" id="A0A6P3ZL51"/>
<dbReference type="SMR" id="A0A6P3ZL51"/>
<dbReference type="PROSITE" id="PS00375">
    <property type="entry name" value="UDPGT"/>
    <property type="match status" value="1"/>
</dbReference>
<dbReference type="FunCoup" id="A0A6P3ZL51">
    <property type="interactions" value="314"/>
</dbReference>
<name>A0A6P3ZL51_ZIZJJ</name>
<dbReference type="GeneID" id="107412620"/>
<dbReference type="Gene3D" id="3.40.50.2000">
    <property type="entry name" value="Glycogen Phosphorylase B"/>
    <property type="match status" value="2"/>
</dbReference>
<evidence type="ECO:0000259" key="6">
    <source>
        <dbReference type="Pfam" id="PF26168"/>
    </source>
</evidence>
<organism evidence="7 8">
    <name type="scientific">Ziziphus jujuba</name>
    <name type="common">Chinese jujube</name>
    <name type="synonym">Ziziphus sativa</name>
    <dbReference type="NCBI Taxonomy" id="326968"/>
    <lineage>
        <taxon>Eukaryota</taxon>
        <taxon>Viridiplantae</taxon>
        <taxon>Streptophyta</taxon>
        <taxon>Embryophyta</taxon>
        <taxon>Tracheophyta</taxon>
        <taxon>Spermatophyta</taxon>
        <taxon>Magnoliopsida</taxon>
        <taxon>eudicotyledons</taxon>
        <taxon>Gunneridae</taxon>
        <taxon>Pentapetalae</taxon>
        <taxon>rosids</taxon>
        <taxon>fabids</taxon>
        <taxon>Rosales</taxon>
        <taxon>Rhamnaceae</taxon>
        <taxon>Paliureae</taxon>
        <taxon>Ziziphus</taxon>
    </lineage>
</organism>
<dbReference type="FunFam" id="3.40.50.2000:FF:000064">
    <property type="entry name" value="Glycosyltransferase"/>
    <property type="match status" value="1"/>
</dbReference>
<accession>A0A6P3ZL51</accession>
<dbReference type="InterPro" id="IPR058980">
    <property type="entry name" value="Glyco_transf_N"/>
</dbReference>
<dbReference type="Pfam" id="PF26168">
    <property type="entry name" value="Glyco_transf_N"/>
    <property type="match status" value="1"/>
</dbReference>
<evidence type="ECO:0000313" key="8">
    <source>
        <dbReference type="RefSeq" id="XP_015875917.3"/>
    </source>
</evidence>
<dbReference type="RefSeq" id="XP_015875917.3">
    <property type="nucleotide sequence ID" value="XM_016020431.4"/>
</dbReference>
<dbReference type="PANTHER" id="PTHR48047:SF61">
    <property type="entry name" value="OS04G0273600 PROTEIN"/>
    <property type="match status" value="1"/>
</dbReference>